<evidence type="ECO:0000313" key="8">
    <source>
        <dbReference type="Proteomes" id="UP000018542"/>
    </source>
</evidence>
<accession>V5SE82</accession>
<organism evidence="7 8">
    <name type="scientific">Hyphomicrobium nitrativorans NL23</name>
    <dbReference type="NCBI Taxonomy" id="1029756"/>
    <lineage>
        <taxon>Bacteria</taxon>
        <taxon>Pseudomonadati</taxon>
        <taxon>Pseudomonadota</taxon>
        <taxon>Alphaproteobacteria</taxon>
        <taxon>Hyphomicrobiales</taxon>
        <taxon>Hyphomicrobiaceae</taxon>
        <taxon>Hyphomicrobium</taxon>
    </lineage>
</organism>
<dbReference type="GO" id="GO:0043190">
    <property type="term" value="C:ATP-binding cassette (ABC) transporter complex"/>
    <property type="evidence" value="ECO:0007669"/>
    <property type="project" value="InterPro"/>
</dbReference>
<dbReference type="KEGG" id="hni:W911_11060"/>
<feature type="transmembrane region" description="Helical" evidence="6">
    <location>
        <begin position="304"/>
        <end position="324"/>
    </location>
</feature>
<dbReference type="PANTHER" id="PTHR33529:SF2">
    <property type="entry name" value="LIPOPOLYSACCHARIDE EXPORT SYSTEM PERMEASE PROTEIN LPTG"/>
    <property type="match status" value="1"/>
</dbReference>
<dbReference type="OrthoDB" id="9798468at2"/>
<dbReference type="NCBIfam" id="TIGR04408">
    <property type="entry name" value="LptG_lptG"/>
    <property type="match status" value="1"/>
</dbReference>
<sequence length="363" mass="39360">MLGKHTLSVYIGRRFLTAIFGVFGLCSILIFMIDFVELLRQAGKYGSVPAWLLAWITLLRLPAYTEMLLPFAILVGSIGALLMLARKSELAVMRAGGMSVWQFLRPALAVALGLGVLSSIAFNPLAAGARDRAEDLYAEAFDRELQLLGKGSGPWLRQDGPDGQSVLSAASVQSHGTELRSVTAFVYDENGKFAERVDARTATLEEGVWVLDEAMVSGVGRQPESYPTYLLSTYLSPERVADAFGSVISLSFWELPDLIYITEKAGLSSAQLRIQYELLLSRPLLCVAMVFLAATVSLRSFRSGGIQTMVVTGMAGGFGFFLFAEISRQIGTAGLAPIWAAVWIPVLLVILVSVTVLLHQEDG</sequence>
<dbReference type="STRING" id="1029756.W911_11060"/>
<feature type="transmembrane region" description="Helical" evidence="6">
    <location>
        <begin position="15"/>
        <end position="33"/>
    </location>
</feature>
<keyword evidence="5 6" id="KW-0472">Membrane</keyword>
<evidence type="ECO:0000256" key="1">
    <source>
        <dbReference type="ARBA" id="ARBA00004651"/>
    </source>
</evidence>
<dbReference type="InterPro" id="IPR005495">
    <property type="entry name" value="LptG/LptF_permease"/>
</dbReference>
<dbReference type="PATRIC" id="fig|1029756.8.peg.2299"/>
<evidence type="ECO:0000256" key="3">
    <source>
        <dbReference type="ARBA" id="ARBA00022692"/>
    </source>
</evidence>
<evidence type="ECO:0000256" key="4">
    <source>
        <dbReference type="ARBA" id="ARBA00022989"/>
    </source>
</evidence>
<keyword evidence="2" id="KW-1003">Cell membrane</keyword>
<dbReference type="GO" id="GO:0015920">
    <property type="term" value="P:lipopolysaccharide transport"/>
    <property type="evidence" value="ECO:0007669"/>
    <property type="project" value="TreeGrafter"/>
</dbReference>
<dbReference type="PANTHER" id="PTHR33529">
    <property type="entry name" value="SLR0882 PROTEIN-RELATED"/>
    <property type="match status" value="1"/>
</dbReference>
<evidence type="ECO:0000256" key="6">
    <source>
        <dbReference type="SAM" id="Phobius"/>
    </source>
</evidence>
<dbReference type="HOGENOM" id="CLU_028799_2_0_5"/>
<protein>
    <submittedName>
        <fullName evidence="7">Permease</fullName>
    </submittedName>
</protein>
<evidence type="ECO:0000256" key="2">
    <source>
        <dbReference type="ARBA" id="ARBA00022475"/>
    </source>
</evidence>
<feature type="transmembrane region" description="Helical" evidence="6">
    <location>
        <begin position="67"/>
        <end position="85"/>
    </location>
</feature>
<gene>
    <name evidence="7" type="ORF">W911_11060</name>
</gene>
<keyword evidence="8" id="KW-1185">Reference proteome</keyword>
<dbReference type="Proteomes" id="UP000018542">
    <property type="component" value="Chromosome"/>
</dbReference>
<dbReference type="EMBL" id="CP006912">
    <property type="protein sequence ID" value="AHB48818.1"/>
    <property type="molecule type" value="Genomic_DNA"/>
</dbReference>
<dbReference type="Pfam" id="PF03739">
    <property type="entry name" value="LptF_LptG"/>
    <property type="match status" value="1"/>
</dbReference>
<dbReference type="AlphaFoldDB" id="V5SE82"/>
<dbReference type="GO" id="GO:0055085">
    <property type="term" value="P:transmembrane transport"/>
    <property type="evidence" value="ECO:0007669"/>
    <property type="project" value="InterPro"/>
</dbReference>
<name>V5SE82_9HYPH</name>
<feature type="transmembrane region" description="Helical" evidence="6">
    <location>
        <begin position="336"/>
        <end position="358"/>
    </location>
</feature>
<reference evidence="7 8" key="1">
    <citation type="journal article" date="2014" name="Genome Announc.">
        <title>Complete Genome Sequence of Hyphomicrobium nitrativorans Strain NL23, a Denitrifying Bacterium Isolated from Biofilm of a Methanol-Fed Denitrification System Treating Seawater at the Montreal Biodome.</title>
        <authorList>
            <person name="Martineau C."/>
            <person name="Villeneuve C."/>
            <person name="Mauffrey F."/>
            <person name="Villemur R."/>
        </authorList>
    </citation>
    <scope>NUCLEOTIDE SEQUENCE [LARGE SCALE GENOMIC DNA]</scope>
    <source>
        <strain evidence="7">NL23</strain>
    </source>
</reference>
<dbReference type="InterPro" id="IPR030923">
    <property type="entry name" value="LptG"/>
</dbReference>
<keyword evidence="3 6" id="KW-0812">Transmembrane</keyword>
<feature type="transmembrane region" description="Helical" evidence="6">
    <location>
        <begin position="279"/>
        <end position="298"/>
    </location>
</feature>
<evidence type="ECO:0000313" key="7">
    <source>
        <dbReference type="EMBL" id="AHB48818.1"/>
    </source>
</evidence>
<evidence type="ECO:0000256" key="5">
    <source>
        <dbReference type="ARBA" id="ARBA00023136"/>
    </source>
</evidence>
<dbReference type="RefSeq" id="WP_023787562.1">
    <property type="nucleotide sequence ID" value="NC_022997.1"/>
</dbReference>
<comment type="subcellular location">
    <subcellularLocation>
        <location evidence="1">Cell membrane</location>
        <topology evidence="1">Multi-pass membrane protein</topology>
    </subcellularLocation>
</comment>
<keyword evidence="4 6" id="KW-1133">Transmembrane helix</keyword>
<proteinExistence type="predicted"/>